<comment type="subcellular location">
    <subcellularLocation>
        <location evidence="1">Cytoplasm</location>
    </subcellularLocation>
</comment>
<dbReference type="EMBL" id="FNCC01000012">
    <property type="protein sequence ID" value="SDG87534.1"/>
    <property type="molecule type" value="Genomic_DNA"/>
</dbReference>
<evidence type="ECO:0000256" key="2">
    <source>
        <dbReference type="ARBA" id="ARBA00006411"/>
    </source>
</evidence>
<organism evidence="5 6">
    <name type="scientific">Lentzea fradiae</name>
    <dbReference type="NCBI Taxonomy" id="200378"/>
    <lineage>
        <taxon>Bacteria</taxon>
        <taxon>Bacillati</taxon>
        <taxon>Actinomycetota</taxon>
        <taxon>Actinomycetes</taxon>
        <taxon>Pseudonocardiales</taxon>
        <taxon>Pseudonocardiaceae</taxon>
        <taxon>Lentzea</taxon>
    </lineage>
</organism>
<evidence type="ECO:0000256" key="4">
    <source>
        <dbReference type="ARBA" id="ARBA00023186"/>
    </source>
</evidence>
<dbReference type="Pfam" id="PF14011">
    <property type="entry name" value="ESX-1_EspG"/>
    <property type="match status" value="1"/>
</dbReference>
<accession>A0A1G7XTT3</accession>
<dbReference type="InterPro" id="IPR025734">
    <property type="entry name" value="EspG"/>
</dbReference>
<comment type="similarity">
    <text evidence="2">Belongs to the EspG family.</text>
</comment>
<dbReference type="AlphaFoldDB" id="A0A1G7XTT3"/>
<evidence type="ECO:0000256" key="1">
    <source>
        <dbReference type="ARBA" id="ARBA00004496"/>
    </source>
</evidence>
<dbReference type="Proteomes" id="UP000199623">
    <property type="component" value="Unassembled WGS sequence"/>
</dbReference>
<evidence type="ECO:0000256" key="3">
    <source>
        <dbReference type="ARBA" id="ARBA00022490"/>
    </source>
</evidence>
<dbReference type="RefSeq" id="WP_090054291.1">
    <property type="nucleotide sequence ID" value="NZ_FNCC01000012.1"/>
</dbReference>
<protein>
    <submittedName>
        <fullName evidence="5">EspG family protein</fullName>
    </submittedName>
</protein>
<name>A0A1G7XTT3_9PSEU</name>
<dbReference type="OrthoDB" id="3681944at2"/>
<sequence length="259" mass="28602">MRFVLSRLEFDLCWDHLRLGEYPTILSIPSHGATFDERRALLHDAWQSLAHKGLVDRGRLDPDLAGRLTLLARPEREVDARLRLDDGPRVRAVAAVRRRYAVLAVLTADALVVQDVDESALASSVVSLLPPHATSKSRSISLPSADLDRAAEAAGESATRLENALREHGLARQDAQKVSSVLGNVIRMGQFGTAYREMRNGAPGKRHRGPYVVSFYDTPEGRWQFTRRPSGDGREWSTLAPADHSRLTHSVSELLGCLG</sequence>
<evidence type="ECO:0000313" key="5">
    <source>
        <dbReference type="EMBL" id="SDG87534.1"/>
    </source>
</evidence>
<keyword evidence="4" id="KW-0143">Chaperone</keyword>
<keyword evidence="3" id="KW-0963">Cytoplasm</keyword>
<proteinExistence type="inferred from homology"/>
<dbReference type="STRING" id="200378.SAMN05216553_112221"/>
<reference evidence="6" key="1">
    <citation type="submission" date="2016-10" db="EMBL/GenBank/DDBJ databases">
        <authorList>
            <person name="Varghese N."/>
            <person name="Submissions S."/>
        </authorList>
    </citation>
    <scope>NUCLEOTIDE SEQUENCE [LARGE SCALE GENOMIC DNA]</scope>
    <source>
        <strain evidence="6">CGMCC 4.3506</strain>
    </source>
</reference>
<evidence type="ECO:0000313" key="6">
    <source>
        <dbReference type="Proteomes" id="UP000199623"/>
    </source>
</evidence>
<gene>
    <name evidence="5" type="ORF">SAMN05216553_112221</name>
</gene>
<keyword evidence="6" id="KW-1185">Reference proteome</keyword>